<reference evidence="4" key="1">
    <citation type="submission" date="2017-09" db="EMBL/GenBank/DDBJ databases">
        <title>Depth-based differentiation of microbial function through sediment-hosted aquifers and enrichment of novel symbionts in the deep terrestrial subsurface.</title>
        <authorList>
            <person name="Probst A.J."/>
            <person name="Ladd B."/>
            <person name="Jarett J.K."/>
            <person name="Geller-Mcgrath D.E."/>
            <person name="Sieber C.M.K."/>
            <person name="Emerson J.B."/>
            <person name="Anantharaman K."/>
            <person name="Thomas B.C."/>
            <person name="Malmstrom R."/>
            <person name="Stieglmeier M."/>
            <person name="Klingl A."/>
            <person name="Woyke T."/>
            <person name="Ryan C.M."/>
            <person name="Banfield J.F."/>
        </authorList>
    </citation>
    <scope>NUCLEOTIDE SEQUENCE [LARGE SCALE GENOMIC DNA]</scope>
</reference>
<gene>
    <name evidence="3" type="ORF">COS11_05520</name>
</gene>
<name>A0A2M7E7W6_9BACT</name>
<protein>
    <submittedName>
        <fullName evidence="3">Uncharacterized protein</fullName>
    </submittedName>
</protein>
<comment type="caution">
    <text evidence="3">The sequence shown here is derived from an EMBL/GenBank/DDBJ whole genome shotgun (WGS) entry which is preliminary data.</text>
</comment>
<dbReference type="Proteomes" id="UP000228886">
    <property type="component" value="Unassembled WGS sequence"/>
</dbReference>
<sequence>MVKIGVIGAGFMGAMHSQCYALLPEAKLVGIADVRKEKAEELAKKFNASACQDAEELLKNPEIDAVDICLPTHIHRDWVVKASNAGKNILCEKPIALSLQDADEMVEAARKNNVVFMVAQVIRFWPEYIRLKEIKDSGELGKLLSLALSRLSPLPTWGWENWLQNPEKSGNALFDLHIHDTDYILYLLGKPKALFSSGTRVKGGYAHIFTLFEYPDCSVSAEGGWDFVDTFPFRMSFVACFEKGAVEYDTGHNKPFAVYTAGKAEYPKLGEEIPRATDTSGNISELGGYYSEIEYFVECVGTKKKPSIVTPENARDSLALVLKEKESAEKGEKISLK</sequence>
<dbReference type="AlphaFoldDB" id="A0A2M7E7W6"/>
<feature type="domain" description="Gfo/Idh/MocA-like oxidoreductase N-terminal" evidence="1">
    <location>
        <begin position="2"/>
        <end position="119"/>
    </location>
</feature>
<evidence type="ECO:0000259" key="2">
    <source>
        <dbReference type="Pfam" id="PF22725"/>
    </source>
</evidence>
<feature type="domain" description="GFO/IDH/MocA-like oxidoreductase" evidence="2">
    <location>
        <begin position="129"/>
        <end position="244"/>
    </location>
</feature>
<dbReference type="Pfam" id="PF22725">
    <property type="entry name" value="GFO_IDH_MocA_C3"/>
    <property type="match status" value="1"/>
</dbReference>
<dbReference type="InterPro" id="IPR051450">
    <property type="entry name" value="Gfo/Idh/MocA_Oxidoreductases"/>
</dbReference>
<organism evidence="3 4">
    <name type="scientific">bacterium (Candidatus Ratteibacteria) CG01_land_8_20_14_3_00_40_19</name>
    <dbReference type="NCBI Taxonomy" id="2014290"/>
    <lineage>
        <taxon>Bacteria</taxon>
        <taxon>Candidatus Ratteibacteria</taxon>
    </lineage>
</organism>
<accession>A0A2M7E7W6</accession>
<proteinExistence type="predicted"/>
<dbReference type="SUPFAM" id="SSF51735">
    <property type="entry name" value="NAD(P)-binding Rossmann-fold domains"/>
    <property type="match status" value="1"/>
</dbReference>
<dbReference type="Gene3D" id="3.40.50.720">
    <property type="entry name" value="NAD(P)-binding Rossmann-like Domain"/>
    <property type="match status" value="1"/>
</dbReference>
<dbReference type="EMBL" id="PETL01000262">
    <property type="protein sequence ID" value="PIV63803.1"/>
    <property type="molecule type" value="Genomic_DNA"/>
</dbReference>
<dbReference type="InterPro" id="IPR000683">
    <property type="entry name" value="Gfo/Idh/MocA-like_OxRdtase_N"/>
</dbReference>
<evidence type="ECO:0000259" key="1">
    <source>
        <dbReference type="Pfam" id="PF01408"/>
    </source>
</evidence>
<dbReference type="SUPFAM" id="SSF55347">
    <property type="entry name" value="Glyceraldehyde-3-phosphate dehydrogenase-like, C-terminal domain"/>
    <property type="match status" value="1"/>
</dbReference>
<dbReference type="PANTHER" id="PTHR43377">
    <property type="entry name" value="BILIVERDIN REDUCTASE A"/>
    <property type="match status" value="1"/>
</dbReference>
<evidence type="ECO:0000313" key="4">
    <source>
        <dbReference type="Proteomes" id="UP000228886"/>
    </source>
</evidence>
<dbReference type="PANTHER" id="PTHR43377:SF1">
    <property type="entry name" value="BILIVERDIN REDUCTASE A"/>
    <property type="match status" value="1"/>
</dbReference>
<dbReference type="InterPro" id="IPR036291">
    <property type="entry name" value="NAD(P)-bd_dom_sf"/>
</dbReference>
<dbReference type="Gene3D" id="3.30.360.10">
    <property type="entry name" value="Dihydrodipicolinate Reductase, domain 2"/>
    <property type="match status" value="1"/>
</dbReference>
<dbReference type="GO" id="GO:0000166">
    <property type="term" value="F:nucleotide binding"/>
    <property type="evidence" value="ECO:0007669"/>
    <property type="project" value="InterPro"/>
</dbReference>
<dbReference type="InterPro" id="IPR055170">
    <property type="entry name" value="GFO_IDH_MocA-like_dom"/>
</dbReference>
<evidence type="ECO:0000313" key="3">
    <source>
        <dbReference type="EMBL" id="PIV63803.1"/>
    </source>
</evidence>
<dbReference type="Pfam" id="PF01408">
    <property type="entry name" value="GFO_IDH_MocA"/>
    <property type="match status" value="1"/>
</dbReference>